<evidence type="ECO:0000313" key="3">
    <source>
        <dbReference type="Proteomes" id="UP001223802"/>
    </source>
</evidence>
<dbReference type="Pfam" id="PF11412">
    <property type="entry name" value="DsbD_N"/>
    <property type="match status" value="1"/>
</dbReference>
<dbReference type="Gene3D" id="2.60.40.1250">
    <property type="entry name" value="Thiol:disulfide interchange protein DsbD, N-terminal domain"/>
    <property type="match status" value="1"/>
</dbReference>
<feature type="domain" description="Thiol:disulfide interchange protein DsbD N-terminal" evidence="1">
    <location>
        <begin position="33"/>
        <end position="137"/>
    </location>
</feature>
<protein>
    <submittedName>
        <fullName evidence="2">Protein-disulfide reductase DsbD family protein</fullName>
    </submittedName>
</protein>
<dbReference type="SUPFAM" id="SSF74863">
    <property type="entry name" value="Thiol:disulfide interchange protein DsbD, N-terminal domain (DsbD-alpha)"/>
    <property type="match status" value="1"/>
</dbReference>
<accession>A0AA50KMZ9</accession>
<dbReference type="EMBL" id="CP118224">
    <property type="protein sequence ID" value="WMC09935.1"/>
    <property type="molecule type" value="Genomic_DNA"/>
</dbReference>
<organism evidence="2 3">
    <name type="scientific">Oceanimonas pelagia</name>
    <dbReference type="NCBI Taxonomy" id="3028314"/>
    <lineage>
        <taxon>Bacteria</taxon>
        <taxon>Pseudomonadati</taxon>
        <taxon>Pseudomonadota</taxon>
        <taxon>Gammaproteobacteria</taxon>
        <taxon>Aeromonadales</taxon>
        <taxon>Aeromonadaceae</taxon>
        <taxon>Oceanimonas</taxon>
    </lineage>
</organism>
<keyword evidence="3" id="KW-1185">Reference proteome</keyword>
<evidence type="ECO:0000259" key="1">
    <source>
        <dbReference type="Pfam" id="PF11412"/>
    </source>
</evidence>
<sequence length="143" mass="15719">MKPVLIAVALTGLLLMLAPFVLERFGPSPSTGNQVLPVEQAFDVRYQLDGNTLQIDIAIAPDAYLYRHKLSAEGRGVELMAWQAPEGEAHHDEYFGNSQVYRNGLTLRLPVRDAGPDARILLGYQGCTTGLCYPPQQVELVLP</sequence>
<dbReference type="PANTHER" id="PTHR32234">
    <property type="entry name" value="THIOL:DISULFIDE INTERCHANGE PROTEIN DSBD"/>
    <property type="match status" value="1"/>
</dbReference>
<name>A0AA50KMZ9_9GAMM</name>
<dbReference type="AlphaFoldDB" id="A0AA50KMZ9"/>
<dbReference type="RefSeq" id="WP_306761148.1">
    <property type="nucleotide sequence ID" value="NZ_CP118224.1"/>
</dbReference>
<proteinExistence type="predicted"/>
<gene>
    <name evidence="2" type="ORF">PU634_12620</name>
</gene>
<dbReference type="Proteomes" id="UP001223802">
    <property type="component" value="Chromosome"/>
</dbReference>
<evidence type="ECO:0000313" key="2">
    <source>
        <dbReference type="EMBL" id="WMC09935.1"/>
    </source>
</evidence>
<reference evidence="2 3" key="1">
    <citation type="submission" date="2023-02" db="EMBL/GenBank/DDBJ databases">
        <title>Complete genome sequence of a novel bacterium Oceanimonas sp. NTOU-MSR1 isolated from marine coast sediment.</title>
        <authorList>
            <person name="Yang H.-T."/>
            <person name="Chen Y.-L."/>
            <person name="Ho Y.-N."/>
        </authorList>
    </citation>
    <scope>NUCLEOTIDE SEQUENCE [LARGE SCALE GENOMIC DNA]</scope>
    <source>
        <strain evidence="2 3">NTOU-MSR1</strain>
    </source>
</reference>
<dbReference type="InterPro" id="IPR028250">
    <property type="entry name" value="DsbDN"/>
</dbReference>
<dbReference type="GO" id="GO:0015035">
    <property type="term" value="F:protein-disulfide reductase activity"/>
    <property type="evidence" value="ECO:0007669"/>
    <property type="project" value="TreeGrafter"/>
</dbReference>
<dbReference type="PANTHER" id="PTHR32234:SF0">
    <property type="entry name" value="THIOL:DISULFIDE INTERCHANGE PROTEIN DSBD"/>
    <property type="match status" value="1"/>
</dbReference>
<dbReference type="KEGG" id="ope:PU634_12620"/>
<dbReference type="GO" id="GO:0045454">
    <property type="term" value="P:cell redox homeostasis"/>
    <property type="evidence" value="ECO:0007669"/>
    <property type="project" value="TreeGrafter"/>
</dbReference>
<dbReference type="InterPro" id="IPR036929">
    <property type="entry name" value="DsbDN_sf"/>
</dbReference>